<evidence type="ECO:0000256" key="8">
    <source>
        <dbReference type="ARBA" id="ARBA00022989"/>
    </source>
</evidence>
<dbReference type="Pfam" id="PF03544">
    <property type="entry name" value="TonB_C"/>
    <property type="match status" value="1"/>
</dbReference>
<dbReference type="NCBIfam" id="TIGR01352">
    <property type="entry name" value="tonB_Cterm"/>
    <property type="match status" value="1"/>
</dbReference>
<keyword evidence="7" id="KW-0653">Protein transport</keyword>
<dbReference type="PANTHER" id="PTHR33446:SF11">
    <property type="entry name" value="TONB3"/>
    <property type="match status" value="1"/>
</dbReference>
<evidence type="ECO:0000256" key="3">
    <source>
        <dbReference type="ARBA" id="ARBA00022448"/>
    </source>
</evidence>
<evidence type="ECO:0000259" key="12">
    <source>
        <dbReference type="PROSITE" id="PS52015"/>
    </source>
</evidence>
<keyword evidence="14" id="KW-1185">Reference proteome</keyword>
<evidence type="ECO:0000313" key="13">
    <source>
        <dbReference type="EMBL" id="MBB1486694.1"/>
    </source>
</evidence>
<evidence type="ECO:0000256" key="10">
    <source>
        <dbReference type="SAM" id="MobiDB-lite"/>
    </source>
</evidence>
<comment type="caution">
    <text evidence="13">The sequence shown here is derived from an EMBL/GenBank/DDBJ whole genome shotgun (WGS) entry which is preliminary data.</text>
</comment>
<feature type="compositionally biased region" description="Low complexity" evidence="10">
    <location>
        <begin position="184"/>
        <end position="193"/>
    </location>
</feature>
<dbReference type="RefSeq" id="WP_182808470.1">
    <property type="nucleotide sequence ID" value="NZ_JACJFM010000008.1"/>
</dbReference>
<dbReference type="GO" id="GO:0015031">
    <property type="term" value="P:protein transport"/>
    <property type="evidence" value="ECO:0007669"/>
    <property type="project" value="UniProtKB-KW"/>
</dbReference>
<feature type="region of interest" description="Disordered" evidence="10">
    <location>
        <begin position="27"/>
        <end position="53"/>
    </location>
</feature>
<keyword evidence="5" id="KW-0997">Cell inner membrane</keyword>
<feature type="transmembrane region" description="Helical" evidence="11">
    <location>
        <begin position="60"/>
        <end position="82"/>
    </location>
</feature>
<evidence type="ECO:0000256" key="4">
    <source>
        <dbReference type="ARBA" id="ARBA00022475"/>
    </source>
</evidence>
<feature type="region of interest" description="Disordered" evidence="10">
    <location>
        <begin position="222"/>
        <end position="258"/>
    </location>
</feature>
<comment type="subcellular location">
    <subcellularLocation>
        <location evidence="1">Cell inner membrane</location>
        <topology evidence="1">Single-pass membrane protein</topology>
        <orientation evidence="1">Periplasmic side</orientation>
    </subcellularLocation>
</comment>
<proteinExistence type="inferred from homology"/>
<dbReference type="InterPro" id="IPR006260">
    <property type="entry name" value="TonB/TolA_C"/>
</dbReference>
<evidence type="ECO:0000256" key="2">
    <source>
        <dbReference type="ARBA" id="ARBA00006555"/>
    </source>
</evidence>
<evidence type="ECO:0000313" key="14">
    <source>
        <dbReference type="Proteomes" id="UP000565262"/>
    </source>
</evidence>
<organism evidence="13 14">
    <name type="scientific">Oceanospirillum sediminis</name>
    <dbReference type="NCBI Taxonomy" id="2760088"/>
    <lineage>
        <taxon>Bacteria</taxon>
        <taxon>Pseudomonadati</taxon>
        <taxon>Pseudomonadota</taxon>
        <taxon>Gammaproteobacteria</taxon>
        <taxon>Oceanospirillales</taxon>
        <taxon>Oceanospirillaceae</taxon>
        <taxon>Oceanospirillum</taxon>
    </lineage>
</organism>
<dbReference type="Proteomes" id="UP000565262">
    <property type="component" value="Unassembled WGS sequence"/>
</dbReference>
<dbReference type="Gene3D" id="3.30.1150.10">
    <property type="match status" value="1"/>
</dbReference>
<dbReference type="GO" id="GO:0098797">
    <property type="term" value="C:plasma membrane protein complex"/>
    <property type="evidence" value="ECO:0007669"/>
    <property type="project" value="TreeGrafter"/>
</dbReference>
<evidence type="ECO:0000256" key="1">
    <source>
        <dbReference type="ARBA" id="ARBA00004383"/>
    </source>
</evidence>
<evidence type="ECO:0000256" key="6">
    <source>
        <dbReference type="ARBA" id="ARBA00022692"/>
    </source>
</evidence>
<dbReference type="GO" id="GO:0055085">
    <property type="term" value="P:transmembrane transport"/>
    <property type="evidence" value="ECO:0007669"/>
    <property type="project" value="InterPro"/>
</dbReference>
<dbReference type="InterPro" id="IPR051045">
    <property type="entry name" value="TonB-dependent_transducer"/>
</dbReference>
<reference evidence="13 14" key="1">
    <citation type="submission" date="2020-08" db="EMBL/GenBank/DDBJ databases">
        <title>Oceanospirillum sp. nov. isolated from marine sediment.</title>
        <authorList>
            <person name="Ji X."/>
        </authorList>
    </citation>
    <scope>NUCLEOTIDE SEQUENCE [LARGE SCALE GENOMIC DNA]</scope>
    <source>
        <strain evidence="13 14">D5</strain>
    </source>
</reference>
<keyword evidence="9 11" id="KW-0472">Membrane</keyword>
<dbReference type="PROSITE" id="PS52015">
    <property type="entry name" value="TONB_CTD"/>
    <property type="match status" value="1"/>
</dbReference>
<dbReference type="SUPFAM" id="SSF74653">
    <property type="entry name" value="TolA/TonB C-terminal domain"/>
    <property type="match status" value="1"/>
</dbReference>
<dbReference type="InterPro" id="IPR037682">
    <property type="entry name" value="TonB_C"/>
</dbReference>
<feature type="domain" description="TonB C-terminal" evidence="12">
    <location>
        <begin position="312"/>
        <end position="409"/>
    </location>
</feature>
<evidence type="ECO:0000256" key="5">
    <source>
        <dbReference type="ARBA" id="ARBA00022519"/>
    </source>
</evidence>
<feature type="region of interest" description="Disordered" evidence="10">
    <location>
        <begin position="148"/>
        <end position="200"/>
    </location>
</feature>
<dbReference type="EMBL" id="JACJFM010000008">
    <property type="protein sequence ID" value="MBB1486694.1"/>
    <property type="molecule type" value="Genomic_DNA"/>
</dbReference>
<dbReference type="PANTHER" id="PTHR33446">
    <property type="entry name" value="PROTEIN TONB-RELATED"/>
    <property type="match status" value="1"/>
</dbReference>
<dbReference type="GO" id="GO:0031992">
    <property type="term" value="F:energy transducer activity"/>
    <property type="evidence" value="ECO:0007669"/>
    <property type="project" value="TreeGrafter"/>
</dbReference>
<dbReference type="AlphaFoldDB" id="A0A839IPU2"/>
<comment type="similarity">
    <text evidence="2">Belongs to the TonB family.</text>
</comment>
<evidence type="ECO:0000256" key="9">
    <source>
        <dbReference type="ARBA" id="ARBA00023136"/>
    </source>
</evidence>
<name>A0A839IPU2_9GAMM</name>
<keyword evidence="8 11" id="KW-1133">Transmembrane helix</keyword>
<keyword evidence="3" id="KW-0813">Transport</keyword>
<keyword evidence="4" id="KW-1003">Cell membrane</keyword>
<sequence>MSSPKNWQHAEFYGMSERLPDMITGLSSSTVRPRLSDKDLTHSLPPVPHPDSQVTSQDRLAFTLFLTLVVYFLLWAGIPLNWPLPQPDKDQRVVSSLQITLVRTPSEPVTEPVNFVAEQDQQGSGQTDIEKEPVQAIETVRATAPAAEQTLPAHEESSVPPDKVQTVAEEQPESLKTPPRATIPPSVSSPVKVAPENTSDLPETAVITPSIQEIPAKIPAKVESEAKAQDNQPPVTEVHASEPEAPADEPQQTDTLPEINSLTDARALLARSVEIARLEAEQKALEEQYARRPKVRTLSTVTARATDDIFYLRQWQEKIERVGNLNYPEKVRTQKLSGRLRVLVSLNSDGTVREIQVLESSGHPLLDQAAIDIVQLSAPFAPFPLSMRERTDILEIIRTWQFGNGNLFGETE</sequence>
<protein>
    <submittedName>
        <fullName evidence="13">Energy transducer TonB</fullName>
    </submittedName>
</protein>
<gene>
    <name evidence="13" type="ORF">H4O21_08745</name>
</gene>
<evidence type="ECO:0000256" key="7">
    <source>
        <dbReference type="ARBA" id="ARBA00022927"/>
    </source>
</evidence>
<accession>A0A839IPU2</accession>
<evidence type="ECO:0000256" key="11">
    <source>
        <dbReference type="SAM" id="Phobius"/>
    </source>
</evidence>
<keyword evidence="6 11" id="KW-0812">Transmembrane</keyword>